<dbReference type="PANTHER" id="PTHR46193">
    <property type="entry name" value="6-PHOSPHOGLUCONATE PHOSPHATASE"/>
    <property type="match status" value="1"/>
</dbReference>
<evidence type="ECO:0000256" key="1">
    <source>
        <dbReference type="ARBA" id="ARBA00022723"/>
    </source>
</evidence>
<keyword evidence="2" id="KW-0460">Magnesium</keyword>
<sequence>MIKPIELVIFDCDGVLVDTERIAVRVQVTLAAELGWTLTEEDIVRRFIGRPSADIRNQIVDRLGKETAALWRERFERRHREAVDAGLTAVEGLPQALDAISLPTCVASNGTPDKIQHNLSRAGLYERFAGRIFSASDVPRGKPDPDLFLYAAREMGVEPAACVVVEDSQPGVQAARAAGMRVVGYAGGLTPAERLAEAGAEIFHEMCELPYLFAAHQEAAHGGGAGCLGSSATR</sequence>
<comment type="caution">
    <text evidence="3">The sequence shown here is derived from an EMBL/GenBank/DDBJ whole genome shotgun (WGS) entry which is preliminary data.</text>
</comment>
<name>A0ABP6XR57_9ACTN</name>
<dbReference type="Proteomes" id="UP001500707">
    <property type="component" value="Unassembled WGS sequence"/>
</dbReference>
<dbReference type="PANTHER" id="PTHR46193:SF10">
    <property type="entry name" value="6-PHOSPHOGLUCONATE PHOSPHATASE"/>
    <property type="match status" value="1"/>
</dbReference>
<keyword evidence="1" id="KW-0479">Metal-binding</keyword>
<dbReference type="NCBIfam" id="TIGR01509">
    <property type="entry name" value="HAD-SF-IA-v3"/>
    <property type="match status" value="1"/>
</dbReference>
<dbReference type="InterPro" id="IPR006439">
    <property type="entry name" value="HAD-SF_hydro_IA"/>
</dbReference>
<dbReference type="SFLD" id="SFLDG01129">
    <property type="entry name" value="C1.5:_HAD__Beta-PGM__Phosphata"/>
    <property type="match status" value="1"/>
</dbReference>
<dbReference type="CDD" id="cd07526">
    <property type="entry name" value="HAD_BPGM_like"/>
    <property type="match status" value="1"/>
</dbReference>
<dbReference type="GO" id="GO:0016787">
    <property type="term" value="F:hydrolase activity"/>
    <property type="evidence" value="ECO:0007669"/>
    <property type="project" value="UniProtKB-KW"/>
</dbReference>
<keyword evidence="3" id="KW-0378">Hydrolase</keyword>
<evidence type="ECO:0000313" key="4">
    <source>
        <dbReference type="Proteomes" id="UP001500707"/>
    </source>
</evidence>
<dbReference type="NCBIfam" id="TIGR01549">
    <property type="entry name" value="HAD-SF-IA-v1"/>
    <property type="match status" value="1"/>
</dbReference>
<evidence type="ECO:0000256" key="2">
    <source>
        <dbReference type="ARBA" id="ARBA00022842"/>
    </source>
</evidence>
<organism evidence="3 4">
    <name type="scientific">Streptomyces osmaniensis</name>
    <dbReference type="NCBI Taxonomy" id="593134"/>
    <lineage>
        <taxon>Bacteria</taxon>
        <taxon>Bacillati</taxon>
        <taxon>Actinomycetota</taxon>
        <taxon>Actinomycetes</taxon>
        <taxon>Kitasatosporales</taxon>
        <taxon>Streptomycetaceae</taxon>
        <taxon>Streptomyces</taxon>
    </lineage>
</organism>
<dbReference type="SFLD" id="SFLDG01135">
    <property type="entry name" value="C1.5.6:_HAD__Beta-PGM__Phospha"/>
    <property type="match status" value="1"/>
</dbReference>
<proteinExistence type="predicted"/>
<dbReference type="SFLD" id="SFLDS00003">
    <property type="entry name" value="Haloacid_Dehalogenase"/>
    <property type="match status" value="1"/>
</dbReference>
<dbReference type="RefSeq" id="WP_346184383.1">
    <property type="nucleotide sequence ID" value="NZ_BAABCE010000012.1"/>
</dbReference>
<dbReference type="InterPro" id="IPR051600">
    <property type="entry name" value="Beta-PGM-like"/>
</dbReference>
<reference evidence="4" key="1">
    <citation type="journal article" date="2019" name="Int. J. Syst. Evol. Microbiol.">
        <title>The Global Catalogue of Microorganisms (GCM) 10K type strain sequencing project: providing services to taxonomists for standard genome sequencing and annotation.</title>
        <authorList>
            <consortium name="The Broad Institute Genomics Platform"/>
            <consortium name="The Broad Institute Genome Sequencing Center for Infectious Disease"/>
            <person name="Wu L."/>
            <person name="Ma J."/>
        </authorList>
    </citation>
    <scope>NUCLEOTIDE SEQUENCE [LARGE SCALE GENOMIC DNA]</scope>
    <source>
        <strain evidence="4">JCM 17656</strain>
    </source>
</reference>
<keyword evidence="4" id="KW-1185">Reference proteome</keyword>
<evidence type="ECO:0000313" key="3">
    <source>
        <dbReference type="EMBL" id="GAA3570732.1"/>
    </source>
</evidence>
<dbReference type="EMBL" id="BAABCE010000012">
    <property type="protein sequence ID" value="GAA3570732.1"/>
    <property type="molecule type" value="Genomic_DNA"/>
</dbReference>
<protein>
    <submittedName>
        <fullName evidence="3">HAD family hydrolase</fullName>
    </submittedName>
</protein>
<dbReference type="Pfam" id="PF00702">
    <property type="entry name" value="Hydrolase"/>
    <property type="match status" value="1"/>
</dbReference>
<accession>A0ABP6XR57</accession>
<gene>
    <name evidence="3" type="ORF">GCM10022295_60770</name>
</gene>